<evidence type="ECO:0000259" key="9">
    <source>
        <dbReference type="PROSITE" id="PS50026"/>
    </source>
</evidence>
<dbReference type="InterPro" id="IPR001881">
    <property type="entry name" value="EGF-like_Ca-bd_dom"/>
</dbReference>
<feature type="domain" description="EGF-like" evidence="9">
    <location>
        <begin position="347"/>
        <end position="390"/>
    </location>
</feature>
<dbReference type="PANTHER" id="PTHR47333:SF4">
    <property type="entry name" value="EGF-LIKE DOMAIN-CONTAINING PROTEIN"/>
    <property type="match status" value="1"/>
</dbReference>
<feature type="domain" description="EGF-like" evidence="9">
    <location>
        <begin position="219"/>
        <end position="259"/>
    </location>
</feature>
<dbReference type="CDD" id="cd00054">
    <property type="entry name" value="EGF_CA"/>
    <property type="match status" value="3"/>
</dbReference>
<dbReference type="InterPro" id="IPR026823">
    <property type="entry name" value="cEGF"/>
</dbReference>
<evidence type="ECO:0000256" key="7">
    <source>
        <dbReference type="ARBA" id="ARBA00023180"/>
    </source>
</evidence>
<comment type="caution">
    <text evidence="10">The sequence shown here is derived from an EMBL/GenBank/DDBJ whole genome shotgun (WGS) entry which is preliminary data.</text>
</comment>
<dbReference type="GO" id="GO:0071944">
    <property type="term" value="C:cell periphery"/>
    <property type="evidence" value="ECO:0007669"/>
    <property type="project" value="UniProtKB-ARBA"/>
</dbReference>
<dbReference type="Proteomes" id="UP000186176">
    <property type="component" value="Unassembled WGS sequence"/>
</dbReference>
<dbReference type="PROSITE" id="PS01187">
    <property type="entry name" value="EGF_CA"/>
    <property type="match status" value="2"/>
</dbReference>
<evidence type="ECO:0000313" key="11">
    <source>
        <dbReference type="Proteomes" id="UP000186176"/>
    </source>
</evidence>
<dbReference type="FunFam" id="2.10.25.10:FF:000005">
    <property type="entry name" value="Fibrillin 2"/>
    <property type="match status" value="1"/>
</dbReference>
<organism evidence="10 11">
    <name type="scientific">Cryptosporidium ubiquitum</name>
    <dbReference type="NCBI Taxonomy" id="857276"/>
    <lineage>
        <taxon>Eukaryota</taxon>
        <taxon>Sar</taxon>
        <taxon>Alveolata</taxon>
        <taxon>Apicomplexa</taxon>
        <taxon>Conoidasida</taxon>
        <taxon>Coccidia</taxon>
        <taxon>Eucoccidiorida</taxon>
        <taxon>Eimeriorina</taxon>
        <taxon>Cryptosporidiidae</taxon>
        <taxon>Cryptosporidium</taxon>
    </lineage>
</organism>
<dbReference type="VEuPathDB" id="CryptoDB:cubi_00993"/>
<feature type="domain" description="EGF-like" evidence="9">
    <location>
        <begin position="303"/>
        <end position="342"/>
    </location>
</feature>
<dbReference type="InterPro" id="IPR000742">
    <property type="entry name" value="EGF"/>
</dbReference>
<keyword evidence="4" id="KW-0732">Signal</keyword>
<dbReference type="FunFam" id="2.10.25.10:FF:000010">
    <property type="entry name" value="Pro-epidermal growth factor"/>
    <property type="match status" value="1"/>
</dbReference>
<dbReference type="InterPro" id="IPR009030">
    <property type="entry name" value="Growth_fac_rcpt_cys_sf"/>
</dbReference>
<dbReference type="GeneID" id="39977784"/>
<evidence type="ECO:0000256" key="2">
    <source>
        <dbReference type="ARBA" id="ARBA00022525"/>
    </source>
</evidence>
<dbReference type="Gene3D" id="2.10.25.10">
    <property type="entry name" value="Laminin"/>
    <property type="match status" value="8"/>
</dbReference>
<gene>
    <name evidence="10" type="ORF">cubi_00993</name>
</gene>
<keyword evidence="6" id="KW-1015">Disulfide bond</keyword>
<dbReference type="EMBL" id="LRBP01000039">
    <property type="protein sequence ID" value="OII70848.1"/>
    <property type="molecule type" value="Genomic_DNA"/>
</dbReference>
<dbReference type="FunFam" id="2.10.25.10:FF:000014">
    <property type="entry name" value="Latent-transforming growth factor beta-binding protein 3"/>
    <property type="match status" value="1"/>
</dbReference>
<dbReference type="PROSITE" id="PS00010">
    <property type="entry name" value="ASX_HYDROXYL"/>
    <property type="match status" value="4"/>
</dbReference>
<evidence type="ECO:0000313" key="10">
    <source>
        <dbReference type="EMBL" id="OII70848.1"/>
    </source>
</evidence>
<keyword evidence="11" id="KW-1185">Reference proteome</keyword>
<dbReference type="GO" id="GO:0005509">
    <property type="term" value="F:calcium ion binding"/>
    <property type="evidence" value="ECO:0007669"/>
    <property type="project" value="InterPro"/>
</dbReference>
<proteinExistence type="predicted"/>
<dbReference type="InterPro" id="IPR018097">
    <property type="entry name" value="EGF_Ca-bd_CS"/>
</dbReference>
<dbReference type="FunFam" id="2.10.25.10:FF:000038">
    <property type="entry name" value="Fibrillin 2"/>
    <property type="match status" value="2"/>
</dbReference>
<dbReference type="InterPro" id="IPR000152">
    <property type="entry name" value="EGF-type_Asp/Asn_hydroxyl_site"/>
</dbReference>
<dbReference type="SUPFAM" id="SSF57184">
    <property type="entry name" value="Growth factor receptor domain"/>
    <property type="match status" value="2"/>
</dbReference>
<dbReference type="Pfam" id="PF12662">
    <property type="entry name" value="cEGF"/>
    <property type="match status" value="1"/>
</dbReference>
<dbReference type="OrthoDB" id="5981079at2759"/>
<dbReference type="GO" id="GO:0005576">
    <property type="term" value="C:extracellular region"/>
    <property type="evidence" value="ECO:0007669"/>
    <property type="project" value="UniProtKB-SubCell"/>
</dbReference>
<sequence>MVLFISYIISISIWLLLFEKTYGSFLMGNNAAMGGAAKPAGKSTTSSILGNTNSMDTLLMTAKILSTAETIQKSIQNENRDQRVRMSGAEVGPDNYTTLRGQNSTSDNLTAPGIQYCDIDKHGLCCLMPNYCSKEATCKSDIVGQQTYIDYLNALPRCQCLPGYIGDGRTKGTGCQNVNECLTGEAKCEQLCTDYSPGYACSCNMGYRLNTKDMKSCIDIDECKEGIHNCSHICVNTRGSFVCECPTGYILGENHLDCKDIDECQENSGLGPCEFGCKNLPGGFECQCPAGYRLDKQTQKCIDIDECKENKNLCKGFGEVCLNTEGGFECKCGSGYQYYENEKACKDIDECLLNTHDCKNDSICVNQDGGFSCKCLEKGFEFNKEKRICEDIDECSNGDSKCDQLCFNTIGSYRCGCYKGFRLNLTGPEENTVETQSRVCVDIDECLEFPELTGCSHGCINKRGGFQCTCPKGFQLGEDGKKCKDIDECRMPENPCENNKQFPCCLNTNGGFKCVEKVVTGDLFKKHECPRDYGSNIQREGSRTGEGNNNGIFKWLRTNTDTGKRLKVI</sequence>
<dbReference type="SMART" id="SM00181">
    <property type="entry name" value="EGF"/>
    <property type="match status" value="8"/>
</dbReference>
<evidence type="ECO:0000256" key="5">
    <source>
        <dbReference type="ARBA" id="ARBA00022737"/>
    </source>
</evidence>
<keyword evidence="2" id="KW-0964">Secreted</keyword>
<reference evidence="10 11" key="1">
    <citation type="submission" date="2016-10" db="EMBL/GenBank/DDBJ databases">
        <title>Reductive evolution of mitochondrial metabolism and differential evolution of invasion-related proteins in Cryptosporidium.</title>
        <authorList>
            <person name="Liu S."/>
            <person name="Roellig D.M."/>
            <person name="Guo Y."/>
            <person name="Li N."/>
            <person name="Frace M.A."/>
            <person name="Tang K."/>
            <person name="Zhang L."/>
            <person name="Feng Y."/>
            <person name="Xiao L."/>
        </authorList>
    </citation>
    <scope>NUCLEOTIDE SEQUENCE [LARGE SCALE GENOMIC DNA]</scope>
    <source>
        <strain evidence="10">39726</strain>
    </source>
</reference>
<dbReference type="RefSeq" id="XP_028872956.1">
    <property type="nucleotide sequence ID" value="XM_029018005.1"/>
</dbReference>
<protein>
    <recommendedName>
        <fullName evidence="9">EGF-like domain-containing protein</fullName>
    </recommendedName>
</protein>
<dbReference type="PROSITE" id="PS50026">
    <property type="entry name" value="EGF_3"/>
    <property type="match status" value="3"/>
</dbReference>
<evidence type="ECO:0000256" key="6">
    <source>
        <dbReference type="ARBA" id="ARBA00023157"/>
    </source>
</evidence>
<comment type="subcellular location">
    <subcellularLocation>
        <location evidence="1">Secreted</location>
    </subcellularLocation>
</comment>
<dbReference type="PROSITE" id="PS01186">
    <property type="entry name" value="EGF_2"/>
    <property type="match status" value="3"/>
</dbReference>
<dbReference type="SUPFAM" id="SSF57196">
    <property type="entry name" value="EGF/Laminin"/>
    <property type="match status" value="1"/>
</dbReference>
<dbReference type="AlphaFoldDB" id="A0A1J4M9F4"/>
<evidence type="ECO:0000256" key="3">
    <source>
        <dbReference type="ARBA" id="ARBA00022536"/>
    </source>
</evidence>
<keyword evidence="5" id="KW-0677">Repeat</keyword>
<dbReference type="PANTHER" id="PTHR47333">
    <property type="entry name" value="VON WILLEBRAND FACTOR C AND EGF DOMAIN-CONTAINING PROTEIN"/>
    <property type="match status" value="1"/>
</dbReference>
<name>A0A1J4M9F4_9CRYT</name>
<dbReference type="InterPro" id="IPR052080">
    <property type="entry name" value="vWF_C/EGF_Fibrillin"/>
</dbReference>
<evidence type="ECO:0000256" key="4">
    <source>
        <dbReference type="ARBA" id="ARBA00022729"/>
    </source>
</evidence>
<evidence type="ECO:0000256" key="1">
    <source>
        <dbReference type="ARBA" id="ARBA00004613"/>
    </source>
</evidence>
<keyword evidence="3 8" id="KW-0245">EGF-like domain</keyword>
<evidence type="ECO:0000256" key="8">
    <source>
        <dbReference type="PROSITE-ProRule" id="PRU00076"/>
    </source>
</evidence>
<dbReference type="Pfam" id="PF07645">
    <property type="entry name" value="EGF_CA"/>
    <property type="match status" value="6"/>
</dbReference>
<accession>A0A1J4M9F4</accession>
<dbReference type="InterPro" id="IPR049883">
    <property type="entry name" value="NOTCH1_EGF-like"/>
</dbReference>
<keyword evidence="7" id="KW-0325">Glycoprotein</keyword>
<comment type="caution">
    <text evidence="8">Lacks conserved residue(s) required for the propagation of feature annotation.</text>
</comment>
<dbReference type="SMART" id="SM00179">
    <property type="entry name" value="EGF_CA"/>
    <property type="match status" value="7"/>
</dbReference>